<organism evidence="2 3">
    <name type="scientific">Dreissena polymorpha</name>
    <name type="common">Zebra mussel</name>
    <name type="synonym">Mytilus polymorpha</name>
    <dbReference type="NCBI Taxonomy" id="45954"/>
    <lineage>
        <taxon>Eukaryota</taxon>
        <taxon>Metazoa</taxon>
        <taxon>Spiralia</taxon>
        <taxon>Lophotrochozoa</taxon>
        <taxon>Mollusca</taxon>
        <taxon>Bivalvia</taxon>
        <taxon>Autobranchia</taxon>
        <taxon>Heteroconchia</taxon>
        <taxon>Euheterodonta</taxon>
        <taxon>Imparidentia</taxon>
        <taxon>Neoheterodontei</taxon>
        <taxon>Myida</taxon>
        <taxon>Dreissenoidea</taxon>
        <taxon>Dreissenidae</taxon>
        <taxon>Dreissena</taxon>
    </lineage>
</organism>
<dbReference type="Proteomes" id="UP000828390">
    <property type="component" value="Unassembled WGS sequence"/>
</dbReference>
<evidence type="ECO:0000313" key="3">
    <source>
        <dbReference type="Proteomes" id="UP000828390"/>
    </source>
</evidence>
<reference evidence="2" key="2">
    <citation type="submission" date="2020-11" db="EMBL/GenBank/DDBJ databases">
        <authorList>
            <person name="McCartney M.A."/>
            <person name="Auch B."/>
            <person name="Kono T."/>
            <person name="Mallez S."/>
            <person name="Becker A."/>
            <person name="Gohl D.M."/>
            <person name="Silverstein K.A.T."/>
            <person name="Koren S."/>
            <person name="Bechman K.B."/>
            <person name="Herman A."/>
            <person name="Abrahante J.E."/>
            <person name="Garbe J."/>
        </authorList>
    </citation>
    <scope>NUCLEOTIDE SEQUENCE</scope>
    <source>
        <strain evidence="2">Duluth1</strain>
        <tissue evidence="2">Whole animal</tissue>
    </source>
</reference>
<comment type="caution">
    <text evidence="2">The sequence shown here is derived from an EMBL/GenBank/DDBJ whole genome shotgun (WGS) entry which is preliminary data.</text>
</comment>
<keyword evidence="3" id="KW-1185">Reference proteome</keyword>
<feature type="region of interest" description="Disordered" evidence="1">
    <location>
        <begin position="1"/>
        <end position="74"/>
    </location>
</feature>
<name>A0A9D4KG69_DREPO</name>
<dbReference type="AlphaFoldDB" id="A0A9D4KG69"/>
<dbReference type="EMBL" id="JAIWYP010000004">
    <property type="protein sequence ID" value="KAH3838556.1"/>
    <property type="molecule type" value="Genomic_DNA"/>
</dbReference>
<reference evidence="2" key="1">
    <citation type="journal article" date="2019" name="bioRxiv">
        <title>The Genome of the Zebra Mussel, Dreissena polymorpha: A Resource for Invasive Species Research.</title>
        <authorList>
            <person name="McCartney M.A."/>
            <person name="Auch B."/>
            <person name="Kono T."/>
            <person name="Mallez S."/>
            <person name="Zhang Y."/>
            <person name="Obille A."/>
            <person name="Becker A."/>
            <person name="Abrahante J.E."/>
            <person name="Garbe J."/>
            <person name="Badalamenti J.P."/>
            <person name="Herman A."/>
            <person name="Mangelson H."/>
            <person name="Liachko I."/>
            <person name="Sullivan S."/>
            <person name="Sone E.D."/>
            <person name="Koren S."/>
            <person name="Silverstein K.A.T."/>
            <person name="Beckman K.B."/>
            <person name="Gohl D.M."/>
        </authorList>
    </citation>
    <scope>NUCLEOTIDE SEQUENCE</scope>
    <source>
        <strain evidence="2">Duluth1</strain>
        <tissue evidence="2">Whole animal</tissue>
    </source>
</reference>
<gene>
    <name evidence="2" type="ORF">DPMN_111964</name>
</gene>
<proteinExistence type="predicted"/>
<accession>A0A9D4KG69</accession>
<evidence type="ECO:0000313" key="2">
    <source>
        <dbReference type="EMBL" id="KAH3838556.1"/>
    </source>
</evidence>
<evidence type="ECO:0000256" key="1">
    <source>
        <dbReference type="SAM" id="MobiDB-lite"/>
    </source>
</evidence>
<protein>
    <submittedName>
        <fullName evidence="2">Uncharacterized protein</fullName>
    </submittedName>
</protein>
<sequence>MVPGIEPRSEQSPFTRNERNVPGSNPKSMDHHSLLKRVLQDSKPGSDAYVASAHTGDGTLYPVDNKASAQGSIPGPIAYRDSAQTGARTRTHNSTSIRVLTVIKR</sequence>